<evidence type="ECO:0000313" key="1">
    <source>
        <dbReference type="EMBL" id="QXZ24640.1"/>
    </source>
</evidence>
<dbReference type="AlphaFoldDB" id="A0ABD7F8B0"/>
<name>A0ABD7F8B0_9GAMM</name>
<sequence length="131" mass="15219">MKPKVLYHGSTQYKSYLAPSQGIGDGHNDHHMAVYAIADVEIARFFAFQYIAQAPEARFKIDYKNGQACVFLYKTHINWEHIGYLYSLSSQHFIKLEDEQWISNSPVQALNIERVNPRDYIQRIILEDADP</sequence>
<proteinExistence type="predicted"/>
<dbReference type="Proteomes" id="UP000827069">
    <property type="component" value="Chromosome"/>
</dbReference>
<keyword evidence="2" id="KW-1185">Reference proteome</keyword>
<evidence type="ECO:0000313" key="2">
    <source>
        <dbReference type="Proteomes" id="UP000827069"/>
    </source>
</evidence>
<dbReference type="RefSeq" id="WP_005002067.1">
    <property type="nucleotide sequence ID" value="NZ_CP079898.1"/>
</dbReference>
<organism evidence="1 2">
    <name type="scientific">Acinetobacter septicus</name>
    <dbReference type="NCBI Taxonomy" id="465797"/>
    <lineage>
        <taxon>Bacteria</taxon>
        <taxon>Pseudomonadati</taxon>
        <taxon>Pseudomonadota</taxon>
        <taxon>Gammaproteobacteria</taxon>
        <taxon>Moraxellales</taxon>
        <taxon>Moraxellaceae</taxon>
        <taxon>Acinetobacter</taxon>
    </lineage>
</organism>
<accession>A0ABD7F8B0</accession>
<protein>
    <submittedName>
        <fullName evidence="1">Uncharacterized protein</fullName>
    </submittedName>
</protein>
<dbReference type="EMBL" id="CP079898">
    <property type="protein sequence ID" value="QXZ24640.1"/>
    <property type="molecule type" value="Genomic_DNA"/>
</dbReference>
<gene>
    <name evidence="1" type="ORF">I6L31_07915</name>
</gene>
<reference evidence="1 2" key="1">
    <citation type="submission" date="2021-07" db="EMBL/GenBank/DDBJ databases">
        <title>FDA dAtabase for Regulatory Grade micrObial Sequences (FDA-ARGOS): Supporting development and validation of Infectious Disease Dx tests.</title>
        <authorList>
            <person name="Sproer C."/>
            <person name="Gronow S."/>
            <person name="Severitt S."/>
            <person name="Schroder I."/>
            <person name="Tallon L."/>
            <person name="Sadzewicz L."/>
            <person name="Zhao X."/>
            <person name="Boylan J."/>
            <person name="Ott S."/>
            <person name="Bowen H."/>
            <person name="Vavikolanu K."/>
            <person name="Mehta A."/>
            <person name="Aluvathingal J."/>
            <person name="Nadendla S."/>
            <person name="Lowell S."/>
            <person name="Myers T."/>
            <person name="Yan Y."/>
        </authorList>
    </citation>
    <scope>NUCLEOTIDE SEQUENCE [LARGE SCALE GENOMIC DNA]</scope>
    <source>
        <strain evidence="1 2">FDAARGOS_1401</strain>
    </source>
</reference>